<evidence type="ECO:0000256" key="1">
    <source>
        <dbReference type="SAM" id="Phobius"/>
    </source>
</evidence>
<feature type="transmembrane region" description="Helical" evidence="1">
    <location>
        <begin position="83"/>
        <end position="106"/>
    </location>
</feature>
<feature type="transmembrane region" description="Helical" evidence="1">
    <location>
        <begin position="158"/>
        <end position="185"/>
    </location>
</feature>
<gene>
    <name evidence="2" type="ORF">MHY01S_33180</name>
</gene>
<name>A0A511R8C2_9DEIN</name>
<proteinExistence type="predicted"/>
<comment type="caution">
    <text evidence="2">The sequence shown here is derived from an EMBL/GenBank/DDBJ whole genome shotgun (WGS) entry which is preliminary data.</text>
</comment>
<accession>A0A511R8C2</accession>
<keyword evidence="1" id="KW-0812">Transmembrane</keyword>
<reference evidence="2 3" key="1">
    <citation type="submission" date="2019-07" db="EMBL/GenBank/DDBJ databases">
        <title>Whole genome shotgun sequence of Meiothermus hypogaeus NBRC 106114.</title>
        <authorList>
            <person name="Hosoyama A."/>
            <person name="Uohara A."/>
            <person name="Ohji S."/>
            <person name="Ichikawa N."/>
        </authorList>
    </citation>
    <scope>NUCLEOTIDE SEQUENCE [LARGE SCALE GENOMIC DNA]</scope>
    <source>
        <strain evidence="2 3">NBRC 106114</strain>
    </source>
</reference>
<keyword evidence="1" id="KW-1133">Transmembrane helix</keyword>
<keyword evidence="1" id="KW-0472">Membrane</keyword>
<feature type="transmembrane region" description="Helical" evidence="1">
    <location>
        <begin position="197"/>
        <end position="216"/>
    </location>
</feature>
<feature type="transmembrane region" description="Helical" evidence="1">
    <location>
        <begin position="127"/>
        <end position="152"/>
    </location>
</feature>
<organism evidence="2 3">
    <name type="scientific">Meiothermus hypogaeus NBRC 106114</name>
    <dbReference type="NCBI Taxonomy" id="1227553"/>
    <lineage>
        <taxon>Bacteria</taxon>
        <taxon>Thermotogati</taxon>
        <taxon>Deinococcota</taxon>
        <taxon>Deinococci</taxon>
        <taxon>Thermales</taxon>
        <taxon>Thermaceae</taxon>
        <taxon>Meiothermus</taxon>
    </lineage>
</organism>
<feature type="transmembrane region" description="Helical" evidence="1">
    <location>
        <begin position="413"/>
        <end position="437"/>
    </location>
</feature>
<feature type="transmembrane region" description="Helical" evidence="1">
    <location>
        <begin position="372"/>
        <end position="392"/>
    </location>
</feature>
<dbReference type="Pfam" id="PF16949">
    <property type="entry name" value="ABC_tran_2"/>
    <property type="match status" value="1"/>
</dbReference>
<feature type="transmembrane region" description="Helical" evidence="1">
    <location>
        <begin position="530"/>
        <end position="553"/>
    </location>
</feature>
<feature type="transmembrane region" description="Helical" evidence="1">
    <location>
        <begin position="449"/>
        <end position="473"/>
    </location>
</feature>
<dbReference type="AlphaFoldDB" id="A0A511R8C2"/>
<protein>
    <submittedName>
        <fullName evidence="2">Uncharacterized protein</fullName>
    </submittedName>
</protein>
<feature type="transmembrane region" description="Helical" evidence="1">
    <location>
        <begin position="485"/>
        <end position="510"/>
    </location>
</feature>
<dbReference type="EMBL" id="BJXL01000181">
    <property type="protein sequence ID" value="GEM85152.1"/>
    <property type="molecule type" value="Genomic_DNA"/>
</dbReference>
<sequence length="559" mass="60087">MLYTLGWMFTLRLQLLWNGFRQAPASALVGLLLGAGLAYGAWAGTSWFLNFISNELFGSNTFVNRLAAAFTRDVLVERMLGSLLLVLSSSVVLSALPNAVVVLYTSEDLPLHLALPQKASRVFMFKVGEVFVTTALLPTLLVLPVLFAYGAHYGAPPLFFAGATLVALALFAFPVVLGVGLALPLVRYAPAGRAREWAAALGAVLGGLLIFLLRALRPEVLLQTNFANPEELDRFLQTFRDPSAPFLPSALAQQALKGLSRGEVEPQFWLLLALSGGLLMLAGLVAGYAYQQGWVRALEGTVRERGILRPGLLDRGSASSVALALWVRDLRLFFRDANQASQLILVGVLVLLYTTSLQYLPLGDTRFQLVAGFMHLAFQGFVIGGVGVRLAYPLYSLEGPAYWMLQTGPVSKLTLLLTRFGLALFFLVPLGLALGLYSPRVIGLDDNLTQISLILALASAIAAAGLGVGLGAAFPKFDASNPAEVPVGIGGFLYMGLTLLHAGLLVVLASRPVYLAITQRQSDYLGSAEGPLWLLIVVATTLIPAVLALWFGYRRMGER</sequence>
<dbReference type="InterPro" id="IPR031599">
    <property type="entry name" value="ABC_tran_2"/>
</dbReference>
<feature type="transmembrane region" description="Helical" evidence="1">
    <location>
        <begin position="340"/>
        <end position="360"/>
    </location>
</feature>
<evidence type="ECO:0000313" key="2">
    <source>
        <dbReference type="EMBL" id="GEM85152.1"/>
    </source>
</evidence>
<evidence type="ECO:0000313" key="3">
    <source>
        <dbReference type="Proteomes" id="UP000321197"/>
    </source>
</evidence>
<feature type="transmembrane region" description="Helical" evidence="1">
    <location>
        <begin position="268"/>
        <end position="290"/>
    </location>
</feature>
<dbReference type="Proteomes" id="UP000321197">
    <property type="component" value="Unassembled WGS sequence"/>
</dbReference>